<dbReference type="AlphaFoldDB" id="A0A1W1BK30"/>
<sequence>MNILRPLSTEELNNFFSQHSLKVIQYFMNTSLFAQPEVYIDKESLPIQIPKEHLEQWFVQALQVEAVGAGSYPIDILKPNEWGADVKMLSCKVDKNDNLTNGDSGETSLAQKFKGTGISLDDMFKQEQYQEIIDGWTSIWKDKLVNVKSDKNIGNVYFFFFLRGSKRESYICAFEVDVDNINTDIITQRDENSEIKQSVFLNGVIDAKYGNTKIYKAKKRLELRLKPKNLLDDGFLIAIPTQSPTKEDIYELVQDRDKFDEYMKNKLTKFLAYSKI</sequence>
<dbReference type="EMBL" id="FPHG01000021">
    <property type="protein sequence ID" value="SFV53845.1"/>
    <property type="molecule type" value="Genomic_DNA"/>
</dbReference>
<organism evidence="1">
    <name type="scientific">hydrothermal vent metagenome</name>
    <dbReference type="NCBI Taxonomy" id="652676"/>
    <lineage>
        <taxon>unclassified sequences</taxon>
        <taxon>metagenomes</taxon>
        <taxon>ecological metagenomes</taxon>
    </lineage>
</organism>
<reference evidence="1" key="1">
    <citation type="submission" date="2016-10" db="EMBL/GenBank/DDBJ databases">
        <authorList>
            <person name="de Groot N.N."/>
        </authorList>
    </citation>
    <scope>NUCLEOTIDE SEQUENCE</scope>
</reference>
<gene>
    <name evidence="1" type="ORF">MNB_SV-9-646</name>
</gene>
<protein>
    <submittedName>
        <fullName evidence="1">Uncharacterized protein</fullName>
    </submittedName>
</protein>
<name>A0A1W1BK30_9ZZZZ</name>
<accession>A0A1W1BK30</accession>
<proteinExistence type="predicted"/>
<evidence type="ECO:0000313" key="1">
    <source>
        <dbReference type="EMBL" id="SFV53845.1"/>
    </source>
</evidence>